<gene>
    <name evidence="8" type="primary">divIB</name>
    <name evidence="10" type="ORF">CWD84_13685</name>
</gene>
<evidence type="ECO:0000256" key="2">
    <source>
        <dbReference type="ARBA" id="ARBA00022475"/>
    </source>
</evidence>
<evidence type="ECO:0000256" key="8">
    <source>
        <dbReference type="HAMAP-Rule" id="MF_00912"/>
    </source>
</evidence>
<dbReference type="Proteomes" id="UP000234366">
    <property type="component" value="Chromosome"/>
</dbReference>
<comment type="function">
    <text evidence="8">Cell division protein that may be involved in stabilizing or promoting the assembly of the division complex.</text>
</comment>
<feature type="domain" description="POTRA" evidence="9">
    <location>
        <begin position="54"/>
        <end position="123"/>
    </location>
</feature>
<accession>A0AAI8HPK2</accession>
<dbReference type="KEGG" id="bsia:CWD84_13685"/>
<dbReference type="Gene3D" id="3.40.50.10960">
    <property type="match status" value="1"/>
</dbReference>
<reference evidence="10 11" key="1">
    <citation type="submission" date="2017-11" db="EMBL/GenBank/DDBJ databases">
        <title>Genome sequence and genome mining of multiple bioactive secondary metabolites from a deep sea-derived Bacillus siamensis SCSIO 05746.</title>
        <authorList>
            <person name="Pan H.-Q."/>
            <person name="Ju J.-H."/>
        </authorList>
    </citation>
    <scope>NUCLEOTIDE SEQUENCE [LARGE SCALE GENOMIC DNA]</scope>
    <source>
        <strain evidence="10 11">SCSIO 05746</strain>
    </source>
</reference>
<dbReference type="InterPro" id="IPR005548">
    <property type="entry name" value="Cell_div_FtsQ/DivIB_C"/>
</dbReference>
<dbReference type="Gene3D" id="3.10.20.310">
    <property type="entry name" value="membrane protein fhac"/>
    <property type="match status" value="1"/>
</dbReference>
<evidence type="ECO:0000313" key="10">
    <source>
        <dbReference type="EMBL" id="AUJ77798.1"/>
    </source>
</evidence>
<dbReference type="InterPro" id="IPR034746">
    <property type="entry name" value="POTRA"/>
</dbReference>
<evidence type="ECO:0000256" key="4">
    <source>
        <dbReference type="ARBA" id="ARBA00022692"/>
    </source>
</evidence>
<dbReference type="Pfam" id="PF08478">
    <property type="entry name" value="POTRA_1"/>
    <property type="match status" value="1"/>
</dbReference>
<protein>
    <recommendedName>
        <fullName evidence="8">Cell division protein DivIB</fullName>
    </recommendedName>
</protein>
<dbReference type="EMBL" id="CP025001">
    <property type="protein sequence ID" value="AUJ77798.1"/>
    <property type="molecule type" value="Genomic_DNA"/>
</dbReference>
<dbReference type="Pfam" id="PF03799">
    <property type="entry name" value="FtsQ_DivIB_C"/>
    <property type="match status" value="1"/>
</dbReference>
<keyword evidence="11" id="KW-1185">Reference proteome</keyword>
<dbReference type="PANTHER" id="PTHR37820:SF1">
    <property type="entry name" value="CELL DIVISION PROTEIN FTSQ"/>
    <property type="match status" value="1"/>
</dbReference>
<keyword evidence="5 8" id="KW-1133">Transmembrane helix</keyword>
<dbReference type="PROSITE" id="PS51779">
    <property type="entry name" value="POTRA"/>
    <property type="match status" value="1"/>
</dbReference>
<keyword evidence="7 8" id="KW-0131">Cell cycle</keyword>
<comment type="similarity">
    <text evidence="8">Belongs to the FtsQ/DivIB family. DivIB subfamily.</text>
</comment>
<organism evidence="10 11">
    <name type="scientific">Bacillus siamensis</name>
    <dbReference type="NCBI Taxonomy" id="659243"/>
    <lineage>
        <taxon>Bacteria</taxon>
        <taxon>Bacillati</taxon>
        <taxon>Bacillota</taxon>
        <taxon>Bacilli</taxon>
        <taxon>Bacillales</taxon>
        <taxon>Bacillaceae</taxon>
        <taxon>Bacillus</taxon>
        <taxon>Bacillus amyloliquefaciens group</taxon>
    </lineage>
</organism>
<comment type="subcellular location">
    <subcellularLocation>
        <location evidence="8">Cell membrane</location>
        <topology evidence="8">Single-pass type II membrane protein</topology>
    </subcellularLocation>
    <subcellularLocation>
        <location evidence="1">Membrane</location>
    </subcellularLocation>
    <text evidence="8">Localizes to the division septum.</text>
</comment>
<evidence type="ECO:0000256" key="5">
    <source>
        <dbReference type="ARBA" id="ARBA00022989"/>
    </source>
</evidence>
<name>A0AAI8HPK2_9BACI</name>
<dbReference type="AlphaFoldDB" id="A0AAI8HPK2"/>
<evidence type="ECO:0000256" key="1">
    <source>
        <dbReference type="ARBA" id="ARBA00004370"/>
    </source>
</evidence>
<feature type="transmembrane region" description="Helical" evidence="8">
    <location>
        <begin position="32"/>
        <end position="51"/>
    </location>
</feature>
<keyword evidence="6 8" id="KW-0472">Membrane</keyword>
<evidence type="ECO:0000313" key="11">
    <source>
        <dbReference type="Proteomes" id="UP000234366"/>
    </source>
</evidence>
<dbReference type="HAMAP" id="MF_00912">
    <property type="entry name" value="DivIB"/>
    <property type="match status" value="1"/>
</dbReference>
<evidence type="ECO:0000256" key="3">
    <source>
        <dbReference type="ARBA" id="ARBA00022618"/>
    </source>
</evidence>
<dbReference type="InterPro" id="IPR050487">
    <property type="entry name" value="FtsQ_DivIB"/>
</dbReference>
<sequence length="263" mass="30366">MNPNHEREKIVNIEERIPKIKEQRKQKANRRLISFIVLFFMMVLIIVYLQMPISKVSSVTVSGNENVSVKEISALSDIHNGQTEFWSLNKKKTEEKIEQNKLVKKAELSKAFPNKVRIHIEEYKTIAYLQRNDVYYEVLENGTVLPNEVTPDDAGPILVDWTNAKKRVKMAEQLDKLSGSLKQSISEIYYTPVKMDQDRIKLYMNDGYVVTASIKTFAARMKTYPSIVSQLDGEKKGIIHLEVATYFEEFKKGKSGKKKETDQ</sequence>
<evidence type="ECO:0000256" key="7">
    <source>
        <dbReference type="ARBA" id="ARBA00023306"/>
    </source>
</evidence>
<dbReference type="PANTHER" id="PTHR37820">
    <property type="entry name" value="CELL DIVISION PROTEIN DIVIB"/>
    <property type="match status" value="1"/>
</dbReference>
<keyword evidence="2 8" id="KW-1003">Cell membrane</keyword>
<evidence type="ECO:0000259" key="9">
    <source>
        <dbReference type="PROSITE" id="PS51779"/>
    </source>
</evidence>
<dbReference type="GO" id="GO:0032153">
    <property type="term" value="C:cell division site"/>
    <property type="evidence" value="ECO:0007669"/>
    <property type="project" value="UniProtKB-UniRule"/>
</dbReference>
<proteinExistence type="inferred from homology"/>
<dbReference type="GO" id="GO:0005886">
    <property type="term" value="C:plasma membrane"/>
    <property type="evidence" value="ECO:0007669"/>
    <property type="project" value="UniProtKB-SubCell"/>
</dbReference>
<dbReference type="RefSeq" id="WP_060962846.1">
    <property type="nucleotide sequence ID" value="NZ_CP025001.1"/>
</dbReference>
<dbReference type="InterPro" id="IPR013685">
    <property type="entry name" value="POTRA_FtsQ_type"/>
</dbReference>
<dbReference type="InterPro" id="IPR026580">
    <property type="entry name" value="DivIB"/>
</dbReference>
<keyword evidence="4 8" id="KW-0812">Transmembrane</keyword>
<dbReference type="GO" id="GO:0043093">
    <property type="term" value="P:FtsZ-dependent cytokinesis"/>
    <property type="evidence" value="ECO:0007669"/>
    <property type="project" value="UniProtKB-UniRule"/>
</dbReference>
<keyword evidence="3 8" id="KW-0132">Cell division</keyword>
<evidence type="ECO:0000256" key="6">
    <source>
        <dbReference type="ARBA" id="ARBA00023136"/>
    </source>
</evidence>